<dbReference type="Gene3D" id="3.40.50.12780">
    <property type="entry name" value="N-terminal domain of ligase-like"/>
    <property type="match status" value="1"/>
</dbReference>
<proteinExistence type="predicted"/>
<dbReference type="PANTHER" id="PTHR43767:SF1">
    <property type="entry name" value="NONRIBOSOMAL PEPTIDE SYNTHASE PES1 (EUROFUNG)-RELATED"/>
    <property type="match status" value="1"/>
</dbReference>
<name>A0A6N9S3S7_ECOLX</name>
<dbReference type="Gene3D" id="3.30.300.30">
    <property type="match status" value="1"/>
</dbReference>
<dbReference type="SUPFAM" id="SSF56801">
    <property type="entry name" value="Acetyl-CoA synthetase-like"/>
    <property type="match status" value="1"/>
</dbReference>
<organism evidence="1 2">
    <name type="scientific">Escherichia coli</name>
    <dbReference type="NCBI Taxonomy" id="562"/>
    <lineage>
        <taxon>Bacteria</taxon>
        <taxon>Pseudomonadati</taxon>
        <taxon>Pseudomonadota</taxon>
        <taxon>Gammaproteobacteria</taxon>
        <taxon>Enterobacterales</taxon>
        <taxon>Enterobacteriaceae</taxon>
        <taxon>Escherichia</taxon>
    </lineage>
</organism>
<sequence>MNQTLSLSQWLTASRPVTTPVAWLGEYTWTLGHLRHDVALLIDHLRDQPGNRWALCFENSYLFIVALLATLHSGKIPVIPVIPGHNRAALLNVQRSLFDCVLSDKRLGWNGPQFVVSTSHQMTTSTIAFDDIASDAFIELFTSGSTGQPKQIAKPLISLDQEANMLATHFADRLLGCRFVASVMPQHLYGLTFRIFLPMALGLPLHAAMLWYSEQLAALSHTYRYAFVSSPAFLKRLDLHLTPPPVEMILSAGGMLPWQDVEKTSTWLNIWPDEIYGSTETGILAWRYRQQDNIPWFTFSDVHLSQESEGVRVFSPLIPAEGLVLDDMLQFNENGQFHLIGRRGRVVKIEEKRISLVEIEQRLLALDGIMDVAAIPLIRNGRQAIGVVVVPNKEARQIWQCSGGKTLELSWRKALLPWLEPVAVPRYWRIIDEIPVNNMNKRVYAQLQELFHDTP</sequence>
<dbReference type="RefSeq" id="WP_001683318.1">
    <property type="nucleotide sequence ID" value="NZ_BFPD01000027.1"/>
</dbReference>
<gene>
    <name evidence="1" type="ORF">FPI65_06200</name>
</gene>
<dbReference type="PANTHER" id="PTHR43767">
    <property type="entry name" value="LONG-CHAIN-FATTY-ACID--COA LIGASE"/>
    <property type="match status" value="1"/>
</dbReference>
<dbReference type="AlphaFoldDB" id="A0A6N9S3S7"/>
<accession>A0A6N9S3S7</accession>
<evidence type="ECO:0000313" key="1">
    <source>
        <dbReference type="EMBL" id="NDR90891.1"/>
    </source>
</evidence>
<dbReference type="EMBL" id="VLTB01000094">
    <property type="protein sequence ID" value="NDR90891.1"/>
    <property type="molecule type" value="Genomic_DNA"/>
</dbReference>
<dbReference type="Proteomes" id="UP000471490">
    <property type="component" value="Unassembled WGS sequence"/>
</dbReference>
<evidence type="ECO:0000313" key="2">
    <source>
        <dbReference type="Proteomes" id="UP000471490"/>
    </source>
</evidence>
<reference evidence="1 2" key="1">
    <citation type="journal article" date="2020" name="Int. J. Nanomedicine">
        <title>Consequences Of Long-Term Bacteria's Exposure To Silver Nanoformulations With Different PhysicoChemical Properties.</title>
        <authorList>
            <person name="Kedziora A."/>
            <person name="Wernecki M."/>
            <person name="Korzekwa K."/>
            <person name="Speruda M."/>
            <person name="Gerasymchuk Y."/>
            <person name="Lukowiak A."/>
            <person name="Bugla-Ploskonska G."/>
        </authorList>
    </citation>
    <scope>NUCLEOTIDE SEQUENCE [LARGE SCALE GENOMIC DNA]</scope>
    <source>
        <strain evidence="1 2">ATCC 11230</strain>
    </source>
</reference>
<protein>
    <submittedName>
        <fullName evidence="1">Acyl-CoA synthetase</fullName>
    </submittedName>
</protein>
<dbReference type="InterPro" id="IPR045851">
    <property type="entry name" value="AMP-bd_C_sf"/>
</dbReference>
<dbReference type="InterPro" id="IPR050237">
    <property type="entry name" value="ATP-dep_AMP-bd_enzyme"/>
</dbReference>
<dbReference type="InterPro" id="IPR042099">
    <property type="entry name" value="ANL_N_sf"/>
</dbReference>
<comment type="caution">
    <text evidence="1">The sequence shown here is derived from an EMBL/GenBank/DDBJ whole genome shotgun (WGS) entry which is preliminary data.</text>
</comment>
<dbReference type="GO" id="GO:0016878">
    <property type="term" value="F:acid-thiol ligase activity"/>
    <property type="evidence" value="ECO:0007669"/>
    <property type="project" value="UniProtKB-ARBA"/>
</dbReference>